<comment type="cofactor">
    <cofactor evidence="11">
        <name>Mg(2+)</name>
        <dbReference type="ChEBI" id="CHEBI:18420"/>
    </cofactor>
    <cofactor evidence="11">
        <name>Mn(2+)</name>
        <dbReference type="ChEBI" id="CHEBI:29035"/>
    </cofactor>
    <text evidence="11">Magnesium. Can also use manganese.</text>
</comment>
<dbReference type="AlphaFoldDB" id="A0A0H3G7L5"/>
<comment type="catalytic activity">
    <reaction evidence="9 10">
        <text>L-threonyl-[protein] + FAD = FMN-L-threonyl-[protein] + AMP + H(+)</text>
        <dbReference type="Rhea" id="RHEA:36847"/>
        <dbReference type="Rhea" id="RHEA-COMP:11060"/>
        <dbReference type="Rhea" id="RHEA-COMP:11061"/>
        <dbReference type="ChEBI" id="CHEBI:15378"/>
        <dbReference type="ChEBI" id="CHEBI:30013"/>
        <dbReference type="ChEBI" id="CHEBI:57692"/>
        <dbReference type="ChEBI" id="CHEBI:74257"/>
        <dbReference type="ChEBI" id="CHEBI:456215"/>
        <dbReference type="EC" id="2.7.1.180"/>
    </reaction>
</comment>
<dbReference type="HOGENOM" id="CLU_044403_2_0_5"/>
<dbReference type="InterPro" id="IPR003374">
    <property type="entry name" value="ApbE-like_sf"/>
</dbReference>
<keyword evidence="3 10" id="KW-0285">Flavoprotein</keyword>
<keyword evidence="6 10" id="KW-0274">FAD</keyword>
<evidence type="ECO:0000256" key="3">
    <source>
        <dbReference type="ARBA" id="ARBA00022630"/>
    </source>
</evidence>
<evidence type="ECO:0000256" key="8">
    <source>
        <dbReference type="ARBA" id="ARBA00031306"/>
    </source>
</evidence>
<dbReference type="Pfam" id="PF02424">
    <property type="entry name" value="ApbE"/>
    <property type="match status" value="1"/>
</dbReference>
<evidence type="ECO:0000256" key="10">
    <source>
        <dbReference type="PIRNR" id="PIRNR006268"/>
    </source>
</evidence>
<proteinExistence type="inferred from homology"/>
<evidence type="ECO:0000256" key="6">
    <source>
        <dbReference type="ARBA" id="ARBA00022827"/>
    </source>
</evidence>
<evidence type="ECO:0000256" key="2">
    <source>
        <dbReference type="ARBA" id="ARBA00016337"/>
    </source>
</evidence>
<organism evidence="14 15">
    <name type="scientific">Zymomonas mobilis subsp. mobilis (strain ATCC 10988 / DSM 424 / LMG 404 / NCIMB 8938 / NRRL B-806 / ZM1)</name>
    <dbReference type="NCBI Taxonomy" id="555217"/>
    <lineage>
        <taxon>Bacteria</taxon>
        <taxon>Pseudomonadati</taxon>
        <taxon>Pseudomonadota</taxon>
        <taxon>Alphaproteobacteria</taxon>
        <taxon>Sphingomonadales</taxon>
        <taxon>Zymomonadaceae</taxon>
        <taxon>Zymomonas</taxon>
    </lineage>
</organism>
<keyword evidence="7 10" id="KW-0460">Magnesium</keyword>
<dbReference type="GO" id="GO:0046872">
    <property type="term" value="F:metal ion binding"/>
    <property type="evidence" value="ECO:0007669"/>
    <property type="project" value="UniProtKB-UniRule"/>
</dbReference>
<evidence type="ECO:0000256" key="1">
    <source>
        <dbReference type="ARBA" id="ARBA00011955"/>
    </source>
</evidence>
<name>A0A0H3G7L5_ZYMMA</name>
<evidence type="ECO:0000256" key="13">
    <source>
        <dbReference type="SAM" id="Phobius"/>
    </source>
</evidence>
<feature type="transmembrane region" description="Helical" evidence="13">
    <location>
        <begin position="22"/>
        <end position="39"/>
    </location>
</feature>
<dbReference type="PIRSF" id="PIRSF006268">
    <property type="entry name" value="ApbE"/>
    <property type="match status" value="1"/>
</dbReference>
<feature type="coiled-coil region" evidence="12">
    <location>
        <begin position="70"/>
        <end position="97"/>
    </location>
</feature>
<dbReference type="Gene3D" id="3.10.520.10">
    <property type="entry name" value="ApbE-like domains"/>
    <property type="match status" value="1"/>
</dbReference>
<reference evidence="14 15" key="1">
    <citation type="journal article" date="2011" name="J. Bacteriol.">
        <title>Genome sequence of the ethanol-producing Zymomonas mobilis subsp. mobilis lectotype strain ATCC 10988.</title>
        <authorList>
            <person name="Pappas K.M."/>
            <person name="Kouvelis V.N."/>
            <person name="Saunders E."/>
            <person name="Brettin T.S."/>
            <person name="Bruce D."/>
            <person name="Detter C."/>
            <person name="Balakireva M."/>
            <person name="Han C.S."/>
            <person name="Savvakis G."/>
            <person name="Kyrpides N.C."/>
            <person name="Typas M.A."/>
        </authorList>
    </citation>
    <scope>NUCLEOTIDE SEQUENCE [LARGE SCALE GENOMIC DNA]</scope>
    <source>
        <strain evidence="15">ATCC 10988 / DSM 424 / CCUG 17860 / LMG 404 / NCIMB 8938 / NRRL B-806 / ZM1</strain>
    </source>
</reference>
<feature type="binding site" evidence="11">
    <location>
        <position position="308"/>
    </location>
    <ligand>
        <name>Mg(2+)</name>
        <dbReference type="ChEBI" id="CHEBI:18420"/>
    </ligand>
</feature>
<evidence type="ECO:0000256" key="11">
    <source>
        <dbReference type="PIRSR" id="PIRSR006268-2"/>
    </source>
</evidence>
<accession>A0A0H3G7L5</accession>
<evidence type="ECO:0000313" key="15">
    <source>
        <dbReference type="Proteomes" id="UP000001494"/>
    </source>
</evidence>
<dbReference type="PANTHER" id="PTHR30040">
    <property type="entry name" value="THIAMINE BIOSYNTHESIS LIPOPROTEIN APBE"/>
    <property type="match status" value="1"/>
</dbReference>
<dbReference type="OrthoDB" id="9778595at2"/>
<dbReference type="RefSeq" id="WP_011241573.1">
    <property type="nucleotide sequence ID" value="NC_017262.1"/>
</dbReference>
<feature type="binding site" evidence="11">
    <location>
        <position position="198"/>
    </location>
    <ligand>
        <name>Mg(2+)</name>
        <dbReference type="ChEBI" id="CHEBI:18420"/>
    </ligand>
</feature>
<keyword evidence="13" id="KW-1133">Transmembrane helix</keyword>
<dbReference type="PANTHER" id="PTHR30040:SF2">
    <property type="entry name" value="FAD:PROTEIN FMN TRANSFERASE"/>
    <property type="match status" value="1"/>
</dbReference>
<feature type="binding site" evidence="11">
    <location>
        <position position="312"/>
    </location>
    <ligand>
        <name>Mg(2+)</name>
        <dbReference type="ChEBI" id="CHEBI:18420"/>
    </ligand>
</feature>
<comment type="similarity">
    <text evidence="10">Belongs to the ApbE family.</text>
</comment>
<evidence type="ECO:0000256" key="4">
    <source>
        <dbReference type="ARBA" id="ARBA00022679"/>
    </source>
</evidence>
<protein>
    <recommendedName>
        <fullName evidence="2 10">FAD:protein FMN transferase</fullName>
        <ecNumber evidence="1 10">2.7.1.180</ecNumber>
    </recommendedName>
    <alternativeName>
        <fullName evidence="8 10">Flavin transferase</fullName>
    </alternativeName>
</protein>
<dbReference type="GO" id="GO:0016740">
    <property type="term" value="F:transferase activity"/>
    <property type="evidence" value="ECO:0007669"/>
    <property type="project" value="UniProtKB-UniRule"/>
</dbReference>
<keyword evidence="12" id="KW-0175">Coiled coil</keyword>
<evidence type="ECO:0000256" key="5">
    <source>
        <dbReference type="ARBA" id="ARBA00022723"/>
    </source>
</evidence>
<dbReference type="InterPro" id="IPR024932">
    <property type="entry name" value="ApbE"/>
</dbReference>
<keyword evidence="13" id="KW-0812">Transmembrane</keyword>
<dbReference type="eggNOG" id="COG1477">
    <property type="taxonomic scope" value="Bacteria"/>
</dbReference>
<dbReference type="Proteomes" id="UP000001494">
    <property type="component" value="Chromosome"/>
</dbReference>
<gene>
    <name evidence="14" type="ordered locus">Zmob_1313</name>
</gene>
<evidence type="ECO:0000256" key="9">
    <source>
        <dbReference type="ARBA" id="ARBA00048540"/>
    </source>
</evidence>
<evidence type="ECO:0000256" key="7">
    <source>
        <dbReference type="ARBA" id="ARBA00022842"/>
    </source>
</evidence>
<keyword evidence="14" id="KW-0449">Lipoprotein</keyword>
<dbReference type="EMBL" id="CP002850">
    <property type="protein sequence ID" value="AEH63136.1"/>
    <property type="molecule type" value="Genomic_DNA"/>
</dbReference>
<dbReference type="EC" id="2.7.1.180" evidence="1 10"/>
<keyword evidence="4 10" id="KW-0808">Transferase</keyword>
<keyword evidence="5 10" id="KW-0479">Metal-binding</keyword>
<evidence type="ECO:0000313" key="14">
    <source>
        <dbReference type="EMBL" id="AEH63136.1"/>
    </source>
</evidence>
<sequence>MNAADNLTVSAPLFRQVTRRRAIALSAVAAGVAAAPFLFKLGMGGDLREIVWHGTTLGAPSTIKLYHKDEAVAQKAIDAAREELDRLEAIFSIYRADSVLSRLNTTGRIDKAPVEFMDLLGTALNIAKLTDGIFDPTIQPLWSLYFNHFMQEKPDPAGPAKSAIQQAMTKIGWQQINIDTANRNVAFARPDMALTLNSIGQGYITDRVSDVLRQHGFDSMLVDMGEPRALKSRPDGKPWHIGIANPADPSQAITEVNVRDKCVATSGGYGTLFDDNGKFTHIINPKTGLTAPALMGVSVIAPNATIGDSLSTAMLLVPAEQRRPLLVAGGGDKAIFVTPNGVSQIIEA</sequence>
<keyword evidence="13" id="KW-0472">Membrane</keyword>
<evidence type="ECO:0000256" key="12">
    <source>
        <dbReference type="SAM" id="Coils"/>
    </source>
</evidence>
<dbReference type="KEGG" id="zmm:Zmob_1313"/>
<dbReference type="SUPFAM" id="SSF143631">
    <property type="entry name" value="ApbE-like"/>
    <property type="match status" value="1"/>
</dbReference>